<reference evidence="1" key="1">
    <citation type="submission" date="2022-11" db="EMBL/GenBank/DDBJ databases">
        <authorList>
            <person name="Hyden B.L."/>
            <person name="Feng K."/>
            <person name="Yates T."/>
            <person name="Jawdy S."/>
            <person name="Smart L.B."/>
            <person name="Muchero W."/>
        </authorList>
    </citation>
    <scope>NUCLEOTIDE SEQUENCE</scope>
    <source>
        <tissue evidence="1">Shoot tip</tissue>
    </source>
</reference>
<dbReference type="InterPro" id="IPR029993">
    <property type="entry name" value="GAUT"/>
</dbReference>
<name>A0A9Q1ABH6_9ROSI</name>
<organism evidence="1 2">
    <name type="scientific">Salix koriyanagi</name>
    <dbReference type="NCBI Taxonomy" id="2511006"/>
    <lineage>
        <taxon>Eukaryota</taxon>
        <taxon>Viridiplantae</taxon>
        <taxon>Streptophyta</taxon>
        <taxon>Embryophyta</taxon>
        <taxon>Tracheophyta</taxon>
        <taxon>Spermatophyta</taxon>
        <taxon>Magnoliopsida</taxon>
        <taxon>eudicotyledons</taxon>
        <taxon>Gunneridae</taxon>
        <taxon>Pentapetalae</taxon>
        <taxon>rosids</taxon>
        <taxon>fabids</taxon>
        <taxon>Malpighiales</taxon>
        <taxon>Salicaceae</taxon>
        <taxon>Saliceae</taxon>
        <taxon>Salix</taxon>
    </lineage>
</organism>
<evidence type="ECO:0000313" key="2">
    <source>
        <dbReference type="Proteomes" id="UP001151752"/>
    </source>
</evidence>
<protein>
    <submittedName>
        <fullName evidence="1">GALACTURONOSYLTRANSFERASE 4-RELATED</fullName>
    </submittedName>
</protein>
<dbReference type="EMBL" id="JAPFFM010000004">
    <property type="protein sequence ID" value="KAJ6765118.1"/>
    <property type="molecule type" value="Genomic_DNA"/>
</dbReference>
<sequence>MALPIDNSFCFGKHELPEIKEATNVMFLNKGENVTKEPLKHEGLNFTKEISSASSFSRQLAEQMTLAKAYVIIAKEHNNLHLAWQLSNKIKNCQLLLSKAAKRGESITLEEAEQIISSLSDLIFKAQDAHYDIATTMMTMKSHIQALEERTNAATVQSTLFGQLVAEALPKSLHCLKVKLTNDWLRQLSLPKPCGGEEKFPSSCGQ</sequence>
<dbReference type="PANTHER" id="PTHR32116:SF20">
    <property type="entry name" value="HEXOSYLTRANSFERASE GAUT11"/>
    <property type="match status" value="1"/>
</dbReference>
<accession>A0A9Q1ABH6</accession>
<keyword evidence="2" id="KW-1185">Reference proteome</keyword>
<comment type="caution">
    <text evidence="1">The sequence shown here is derived from an EMBL/GenBank/DDBJ whole genome shotgun (WGS) entry which is preliminary data.</text>
</comment>
<proteinExistence type="predicted"/>
<gene>
    <name evidence="1" type="ORF">OIU74_023912</name>
</gene>
<dbReference type="AlphaFoldDB" id="A0A9Q1ABH6"/>
<reference evidence="1" key="2">
    <citation type="journal article" date="2023" name="Int. J. Mol. Sci.">
        <title>De Novo Assembly and Annotation of 11 Diverse Shrub Willow (Salix) Genomes Reveals Novel Gene Organization in Sex-Linked Regions.</title>
        <authorList>
            <person name="Hyden B."/>
            <person name="Feng K."/>
            <person name="Yates T.B."/>
            <person name="Jawdy S."/>
            <person name="Cereghino C."/>
            <person name="Smart L.B."/>
            <person name="Muchero W."/>
        </authorList>
    </citation>
    <scope>NUCLEOTIDE SEQUENCE</scope>
    <source>
        <tissue evidence="1">Shoot tip</tissue>
    </source>
</reference>
<dbReference type="PANTHER" id="PTHR32116">
    <property type="entry name" value="GALACTURONOSYLTRANSFERASE 4-RELATED"/>
    <property type="match status" value="1"/>
</dbReference>
<evidence type="ECO:0000313" key="1">
    <source>
        <dbReference type="EMBL" id="KAJ6765118.1"/>
    </source>
</evidence>
<dbReference type="GO" id="GO:0047262">
    <property type="term" value="F:polygalacturonate 4-alpha-galacturonosyltransferase activity"/>
    <property type="evidence" value="ECO:0007669"/>
    <property type="project" value="InterPro"/>
</dbReference>
<dbReference type="Proteomes" id="UP001151752">
    <property type="component" value="Chromosome 12"/>
</dbReference>
<dbReference type="Pfam" id="PF25557">
    <property type="entry name" value="GAUT_1"/>
    <property type="match status" value="1"/>
</dbReference>